<proteinExistence type="predicted"/>
<dbReference type="Proteomes" id="UP001249851">
    <property type="component" value="Unassembled WGS sequence"/>
</dbReference>
<reference evidence="2" key="1">
    <citation type="journal article" date="2023" name="G3 (Bethesda)">
        <title>Whole genome assembly and annotation of the endangered Caribbean coral Acropora cervicornis.</title>
        <authorList>
            <person name="Selwyn J.D."/>
            <person name="Vollmer S.V."/>
        </authorList>
    </citation>
    <scope>NUCLEOTIDE SEQUENCE</scope>
    <source>
        <strain evidence="2">K2</strain>
    </source>
</reference>
<dbReference type="AlphaFoldDB" id="A0AAD9PT65"/>
<dbReference type="PANTHER" id="PTHR22954:SF3">
    <property type="entry name" value="PROTEIN CBG08539"/>
    <property type="match status" value="1"/>
</dbReference>
<sequence>MASEVHLTSPTSHGNVLATSETPLNPSTSDLRKFDGDISKWPSFWDAFESSLHSNTKLPPIDKFNYLNSLLVKSANEAISGLSLTAANYHEAVAIFKIDLGR</sequence>
<feature type="region of interest" description="Disordered" evidence="1">
    <location>
        <begin position="1"/>
        <end position="29"/>
    </location>
</feature>
<accession>A0AAD9PT65</accession>
<evidence type="ECO:0000256" key="1">
    <source>
        <dbReference type="SAM" id="MobiDB-lite"/>
    </source>
</evidence>
<evidence type="ECO:0000313" key="2">
    <source>
        <dbReference type="EMBL" id="KAK2548647.1"/>
    </source>
</evidence>
<gene>
    <name evidence="2" type="ORF">P5673_031087</name>
</gene>
<dbReference type="EMBL" id="JARQWQ010000141">
    <property type="protein sequence ID" value="KAK2548647.1"/>
    <property type="molecule type" value="Genomic_DNA"/>
</dbReference>
<organism evidence="2 3">
    <name type="scientific">Acropora cervicornis</name>
    <name type="common">Staghorn coral</name>
    <dbReference type="NCBI Taxonomy" id="6130"/>
    <lineage>
        <taxon>Eukaryota</taxon>
        <taxon>Metazoa</taxon>
        <taxon>Cnidaria</taxon>
        <taxon>Anthozoa</taxon>
        <taxon>Hexacorallia</taxon>
        <taxon>Scleractinia</taxon>
        <taxon>Astrocoeniina</taxon>
        <taxon>Acroporidae</taxon>
        <taxon>Acropora</taxon>
    </lineage>
</organism>
<reference evidence="2" key="2">
    <citation type="journal article" date="2023" name="Science">
        <title>Genomic signatures of disease resistance in endangered staghorn corals.</title>
        <authorList>
            <person name="Vollmer S.V."/>
            <person name="Selwyn J.D."/>
            <person name="Despard B.A."/>
            <person name="Roesel C.L."/>
        </authorList>
    </citation>
    <scope>NUCLEOTIDE SEQUENCE</scope>
    <source>
        <strain evidence="2">K2</strain>
    </source>
</reference>
<dbReference type="PANTHER" id="PTHR22954">
    <property type="entry name" value="RETROVIRAL PROTEASE-RELATED"/>
    <property type="match status" value="1"/>
</dbReference>
<keyword evidence="3" id="KW-1185">Reference proteome</keyword>
<dbReference type="Pfam" id="PF03564">
    <property type="entry name" value="DUF1759"/>
    <property type="match status" value="1"/>
</dbReference>
<evidence type="ECO:0000313" key="3">
    <source>
        <dbReference type="Proteomes" id="UP001249851"/>
    </source>
</evidence>
<comment type="caution">
    <text evidence="2">The sequence shown here is derived from an EMBL/GenBank/DDBJ whole genome shotgun (WGS) entry which is preliminary data.</text>
</comment>
<dbReference type="InterPro" id="IPR005312">
    <property type="entry name" value="DUF1759"/>
</dbReference>
<name>A0AAD9PT65_ACRCE</name>
<protein>
    <submittedName>
        <fullName evidence="2">Uncharacterized protein</fullName>
    </submittedName>
</protein>